<keyword evidence="1" id="KW-0175">Coiled coil</keyword>
<dbReference type="Proteomes" id="UP000494256">
    <property type="component" value="Unassembled WGS sequence"/>
</dbReference>
<reference evidence="3 4" key="1">
    <citation type="submission" date="2020-04" db="EMBL/GenBank/DDBJ databases">
        <authorList>
            <person name="Wallbank WR R."/>
            <person name="Pardo Diaz C."/>
            <person name="Kozak K."/>
            <person name="Martin S."/>
            <person name="Jiggins C."/>
            <person name="Moest M."/>
            <person name="Warren A I."/>
            <person name="Byers J.R.P. K."/>
            <person name="Montejo-Kovacevich G."/>
            <person name="Yen C E."/>
        </authorList>
    </citation>
    <scope>NUCLEOTIDE SEQUENCE [LARGE SCALE GENOMIC DNA]</scope>
</reference>
<evidence type="ECO:0000313" key="4">
    <source>
        <dbReference type="Proteomes" id="UP000494256"/>
    </source>
</evidence>
<gene>
    <name evidence="3" type="ORF">APLA_LOCUS8641</name>
</gene>
<evidence type="ECO:0000256" key="2">
    <source>
        <dbReference type="SAM" id="MobiDB-lite"/>
    </source>
</evidence>
<protein>
    <submittedName>
        <fullName evidence="3">Uncharacterized protein</fullName>
    </submittedName>
</protein>
<proteinExistence type="predicted"/>
<dbReference type="EMBL" id="CADEBD010000308">
    <property type="protein sequence ID" value="CAB3239366.1"/>
    <property type="molecule type" value="Genomic_DNA"/>
</dbReference>
<organism evidence="3 4">
    <name type="scientific">Arctia plantaginis</name>
    <name type="common">Wood tiger moth</name>
    <name type="synonym">Phalaena plantaginis</name>
    <dbReference type="NCBI Taxonomy" id="874455"/>
    <lineage>
        <taxon>Eukaryota</taxon>
        <taxon>Metazoa</taxon>
        <taxon>Ecdysozoa</taxon>
        <taxon>Arthropoda</taxon>
        <taxon>Hexapoda</taxon>
        <taxon>Insecta</taxon>
        <taxon>Pterygota</taxon>
        <taxon>Neoptera</taxon>
        <taxon>Endopterygota</taxon>
        <taxon>Lepidoptera</taxon>
        <taxon>Glossata</taxon>
        <taxon>Ditrysia</taxon>
        <taxon>Noctuoidea</taxon>
        <taxon>Erebidae</taxon>
        <taxon>Arctiinae</taxon>
        <taxon>Arctia</taxon>
    </lineage>
</organism>
<feature type="coiled-coil region" evidence="1">
    <location>
        <begin position="139"/>
        <end position="173"/>
    </location>
</feature>
<sequence>MDATNLGSGDNSIDQDVSVKYMEHEKSDENELTSMKCENPQEDDTNTNIVLNEVTPQVIDDNEAKLKDRIAQCRNIIESLKIELNEEKSKLEKQNRSTQQRFIEAPVKSSTSHYVPTSNSFLEEMSFTTGMYSDSVDSKLNCDENLIEYEKQLQKYQNTLNMAQIEKKNAIRKQMLAKAYKLKLLEVENQCNIELLRVKQSLQCLEPLQMIASKWKSGTDNANDVNSYELIPRYPELSATSGCDINSCLTALDIKTPFETEAVAKDDSVSPD</sequence>
<dbReference type="AlphaFoldDB" id="A0A8S1A4F5"/>
<comment type="caution">
    <text evidence="3">The sequence shown here is derived from an EMBL/GenBank/DDBJ whole genome shotgun (WGS) entry which is preliminary data.</text>
</comment>
<name>A0A8S1A4F5_ARCPL</name>
<dbReference type="OrthoDB" id="7168090at2759"/>
<accession>A0A8S1A4F5</accession>
<evidence type="ECO:0000256" key="1">
    <source>
        <dbReference type="SAM" id="Coils"/>
    </source>
</evidence>
<feature type="coiled-coil region" evidence="1">
    <location>
        <begin position="63"/>
        <end position="101"/>
    </location>
</feature>
<evidence type="ECO:0000313" key="3">
    <source>
        <dbReference type="EMBL" id="CAB3239366.1"/>
    </source>
</evidence>
<feature type="region of interest" description="Disordered" evidence="2">
    <location>
        <begin position="24"/>
        <end position="44"/>
    </location>
</feature>